<evidence type="ECO:0000256" key="2">
    <source>
        <dbReference type="SAM" id="Phobius"/>
    </source>
</evidence>
<sequence length="693" mass="77108">MQILEVETGEARTTELLEVETGKARTKKGPSKLIIILSCVFVCGVILSILTGTGALNWAAPSVENASDDEADVEADDHVSPSPTQAPIPSPSPTSTQAPTPPPSPSCDGPPSTSVCRRSNCSGDSENPFCLPSDYSPGLSFECPAVHLATCDAAFSASDSWPLTADLDRIQGSTATTSVPYYERAVRRSSLDPCELVASYDEVWSDGICLHDSWSWRPFIDTFTTLMGMEFYFRLYVMELGGPEENYKRAECDAASYFNDYRTSGDNLATWYRELTRAKTAEGTQIIDMNAKFCSAANDLADTQYLWTGTLQGSAKEGPSGQCQAYPGARMSNTDAGTSGVEYSARNAAMSYMFSPRKPPHQDYSNFVHVHEMLHTAQYAHRGRRLYSESPGQDGECCTVYFEHISYVTYSGYKKRLPERFPHLSLYPPWGGWRIDEQMERAGGFGAGKLYPSWMKLEYPDVQSEEALQQKWSTATFVQSAYRAYVAITDSNGGYRNHLMERVLCHQDGSAYSCESIEEPSQVFSALSTEGKVHYTDEEYQIIFDITYKMRNLASQYFVFKANQYQADGFGAFEFFTYELVNPRENPDDSKSVFGTDSDAEMFGLAGFSGREAFLVDFHDWLVGCLDAEKSPLQVAEEITQDHSGLLEDIDRLKERNKIVDREGLVMCADESMPAINFGHDDPFAPHHVVGER</sequence>
<keyword evidence="2" id="KW-1133">Transmembrane helix</keyword>
<keyword evidence="2" id="KW-0472">Membrane</keyword>
<dbReference type="Proteomes" id="UP001165065">
    <property type="component" value="Unassembled WGS sequence"/>
</dbReference>
<dbReference type="AlphaFoldDB" id="A0A9W7G4H4"/>
<comment type="caution">
    <text evidence="3">The sequence shown here is derived from an EMBL/GenBank/DDBJ whole genome shotgun (WGS) entry which is preliminary data.</text>
</comment>
<evidence type="ECO:0000313" key="4">
    <source>
        <dbReference type="Proteomes" id="UP001165065"/>
    </source>
</evidence>
<organism evidence="3 4">
    <name type="scientific">Triparma columacea</name>
    <dbReference type="NCBI Taxonomy" id="722753"/>
    <lineage>
        <taxon>Eukaryota</taxon>
        <taxon>Sar</taxon>
        <taxon>Stramenopiles</taxon>
        <taxon>Ochrophyta</taxon>
        <taxon>Bolidophyceae</taxon>
        <taxon>Parmales</taxon>
        <taxon>Triparmaceae</taxon>
        <taxon>Triparma</taxon>
    </lineage>
</organism>
<reference evidence="4" key="1">
    <citation type="journal article" date="2023" name="Commun. Biol.">
        <title>Genome analysis of Parmales, the sister group of diatoms, reveals the evolutionary specialization of diatoms from phago-mixotrophs to photoautotrophs.</title>
        <authorList>
            <person name="Ban H."/>
            <person name="Sato S."/>
            <person name="Yoshikawa S."/>
            <person name="Yamada K."/>
            <person name="Nakamura Y."/>
            <person name="Ichinomiya M."/>
            <person name="Sato N."/>
            <person name="Blanc-Mathieu R."/>
            <person name="Endo H."/>
            <person name="Kuwata A."/>
            <person name="Ogata H."/>
        </authorList>
    </citation>
    <scope>NUCLEOTIDE SEQUENCE [LARGE SCALE GENOMIC DNA]</scope>
</reference>
<feature type="region of interest" description="Disordered" evidence="1">
    <location>
        <begin position="67"/>
        <end position="112"/>
    </location>
</feature>
<proteinExistence type="predicted"/>
<evidence type="ECO:0000256" key="1">
    <source>
        <dbReference type="SAM" id="MobiDB-lite"/>
    </source>
</evidence>
<name>A0A9W7G4H4_9STRA</name>
<keyword evidence="4" id="KW-1185">Reference proteome</keyword>
<accession>A0A9W7G4H4</accession>
<dbReference type="EMBL" id="BRYA01000912">
    <property type="protein sequence ID" value="GMI35516.1"/>
    <property type="molecule type" value="Genomic_DNA"/>
</dbReference>
<protein>
    <submittedName>
        <fullName evidence="3">Uncharacterized protein</fullName>
    </submittedName>
</protein>
<feature type="transmembrane region" description="Helical" evidence="2">
    <location>
        <begin position="33"/>
        <end position="60"/>
    </location>
</feature>
<keyword evidence="2" id="KW-0812">Transmembrane</keyword>
<evidence type="ECO:0000313" key="3">
    <source>
        <dbReference type="EMBL" id="GMI35516.1"/>
    </source>
</evidence>
<gene>
    <name evidence="3" type="ORF">TrCOL_g11274</name>
</gene>